<dbReference type="Pfam" id="PF12059">
    <property type="entry name" value="DUF3540"/>
    <property type="match status" value="1"/>
</dbReference>
<dbReference type="OrthoDB" id="5432037at2"/>
<sequence length="274" mass="29635">MCRRPTSPARPCSGPSSTARWRPRPFSPIVRSRWATIVSSQRRRASFQAEGVFVMHIEPQRKRAKSPRGRAVQEVGTVHAIEGELIRVEVADDILLARRAASCLLAPAAGDAVLVVLLESGAAYVLAVLERDAEASSRIVLEGDASIEAPSGKVRVLSREGVEIVTEQEISLIAGRATIQAADTAVSAERLGVFSSAVHAEVGVVKVVAEALDSIADRIFQKAKRVYRVVTEQDNLRAESIDHAAKRTLSMRAEHAIVMAKELVKVDGEQIHLG</sequence>
<gene>
    <name evidence="2" type="ORF">E8A74_03325</name>
</gene>
<evidence type="ECO:0000313" key="3">
    <source>
        <dbReference type="Proteomes" id="UP000309215"/>
    </source>
</evidence>
<keyword evidence="3" id="KW-1185">Reference proteome</keyword>
<comment type="caution">
    <text evidence="2">The sequence shown here is derived from an EMBL/GenBank/DDBJ whole genome shotgun (WGS) entry which is preliminary data.</text>
</comment>
<protein>
    <submittedName>
        <fullName evidence="2">DUF3540 domain-containing protein</fullName>
    </submittedName>
</protein>
<evidence type="ECO:0000313" key="2">
    <source>
        <dbReference type="EMBL" id="TKD12791.1"/>
    </source>
</evidence>
<accession>A0A4U1JJA0</accession>
<feature type="region of interest" description="Disordered" evidence="1">
    <location>
        <begin position="1"/>
        <end position="24"/>
    </location>
</feature>
<dbReference type="EMBL" id="SSMQ01000002">
    <property type="protein sequence ID" value="TKD12791.1"/>
    <property type="molecule type" value="Genomic_DNA"/>
</dbReference>
<evidence type="ECO:0000256" key="1">
    <source>
        <dbReference type="SAM" id="MobiDB-lite"/>
    </source>
</evidence>
<dbReference type="Proteomes" id="UP000309215">
    <property type="component" value="Unassembled WGS sequence"/>
</dbReference>
<name>A0A4U1JJA0_9BACT</name>
<dbReference type="InterPro" id="IPR021927">
    <property type="entry name" value="DUF3540"/>
</dbReference>
<dbReference type="AlphaFoldDB" id="A0A4U1JJA0"/>
<proteinExistence type="predicted"/>
<organism evidence="2 3">
    <name type="scientific">Polyangium fumosum</name>
    <dbReference type="NCBI Taxonomy" id="889272"/>
    <lineage>
        <taxon>Bacteria</taxon>
        <taxon>Pseudomonadati</taxon>
        <taxon>Myxococcota</taxon>
        <taxon>Polyangia</taxon>
        <taxon>Polyangiales</taxon>
        <taxon>Polyangiaceae</taxon>
        <taxon>Polyangium</taxon>
    </lineage>
</organism>
<reference evidence="2 3" key="1">
    <citation type="submission" date="2019-04" db="EMBL/GenBank/DDBJ databases">
        <authorList>
            <person name="Li Y."/>
            <person name="Wang J."/>
        </authorList>
    </citation>
    <scope>NUCLEOTIDE SEQUENCE [LARGE SCALE GENOMIC DNA]</scope>
    <source>
        <strain evidence="2 3">DSM 14668</strain>
    </source>
</reference>